<dbReference type="EnsemblPlants" id="Bo4g096440.1">
    <property type="protein sequence ID" value="Bo4g096440.1"/>
    <property type="gene ID" value="Bo4g096440"/>
</dbReference>
<reference evidence="1 2" key="1">
    <citation type="journal article" date="2014" name="Genome Biol.">
        <title>Transcriptome and methylome profiling reveals relics of genome dominance in the mesopolyploid Brassica oleracea.</title>
        <authorList>
            <person name="Parkin I.A."/>
            <person name="Koh C."/>
            <person name="Tang H."/>
            <person name="Robinson S.J."/>
            <person name="Kagale S."/>
            <person name="Clarke W.E."/>
            <person name="Town C.D."/>
            <person name="Nixon J."/>
            <person name="Krishnakumar V."/>
            <person name="Bidwell S.L."/>
            <person name="Denoeud F."/>
            <person name="Belcram H."/>
            <person name="Links M.G."/>
            <person name="Just J."/>
            <person name="Clarke C."/>
            <person name="Bender T."/>
            <person name="Huebert T."/>
            <person name="Mason A.S."/>
            <person name="Pires J.C."/>
            <person name="Barker G."/>
            <person name="Moore J."/>
            <person name="Walley P.G."/>
            <person name="Manoli S."/>
            <person name="Batley J."/>
            <person name="Edwards D."/>
            <person name="Nelson M.N."/>
            <person name="Wang X."/>
            <person name="Paterson A.H."/>
            <person name="King G."/>
            <person name="Bancroft I."/>
            <person name="Chalhoub B."/>
            <person name="Sharpe A.G."/>
        </authorList>
    </citation>
    <scope>NUCLEOTIDE SEQUENCE</scope>
    <source>
        <strain evidence="1 2">cv. TO1000</strain>
    </source>
</reference>
<dbReference type="Gramene" id="Bo4g096440.1">
    <property type="protein sequence ID" value="Bo4g096440.1"/>
    <property type="gene ID" value="Bo4g096440"/>
</dbReference>
<sequence length="51" mass="6062">MNIMNLRCTYCNIFTFIVPKDPAYTNTMRGYPKTAIKIEFVPTLRRRFPMS</sequence>
<evidence type="ECO:0000313" key="1">
    <source>
        <dbReference type="EnsemblPlants" id="Bo4g096440.1"/>
    </source>
</evidence>
<evidence type="ECO:0000313" key="2">
    <source>
        <dbReference type="Proteomes" id="UP000032141"/>
    </source>
</evidence>
<reference evidence="1" key="2">
    <citation type="submission" date="2015-03" db="UniProtKB">
        <authorList>
            <consortium name="EnsemblPlants"/>
        </authorList>
    </citation>
    <scope>IDENTIFICATION</scope>
</reference>
<organism evidence="1 2">
    <name type="scientific">Brassica oleracea var. oleracea</name>
    <dbReference type="NCBI Taxonomy" id="109376"/>
    <lineage>
        <taxon>Eukaryota</taxon>
        <taxon>Viridiplantae</taxon>
        <taxon>Streptophyta</taxon>
        <taxon>Embryophyta</taxon>
        <taxon>Tracheophyta</taxon>
        <taxon>Spermatophyta</taxon>
        <taxon>Magnoliopsida</taxon>
        <taxon>eudicotyledons</taxon>
        <taxon>Gunneridae</taxon>
        <taxon>Pentapetalae</taxon>
        <taxon>rosids</taxon>
        <taxon>malvids</taxon>
        <taxon>Brassicales</taxon>
        <taxon>Brassicaceae</taxon>
        <taxon>Brassiceae</taxon>
        <taxon>Brassica</taxon>
    </lineage>
</organism>
<dbReference type="Proteomes" id="UP000032141">
    <property type="component" value="Chromosome C4"/>
</dbReference>
<name>A0A0D3BVW8_BRAOL</name>
<dbReference type="HOGENOM" id="CLU_3109209_0_0_1"/>
<keyword evidence="2" id="KW-1185">Reference proteome</keyword>
<protein>
    <submittedName>
        <fullName evidence="1">Uncharacterized protein</fullName>
    </submittedName>
</protein>
<dbReference type="AlphaFoldDB" id="A0A0D3BVW8"/>
<proteinExistence type="predicted"/>
<accession>A0A0D3BVW8</accession>